<reference evidence="2 3" key="1">
    <citation type="submission" date="2015-07" db="EMBL/GenBank/DDBJ databases">
        <authorList>
            <consortium name="Pathogen Informatics"/>
        </authorList>
    </citation>
    <scope>NUCLEOTIDE SEQUENCE [LARGE SCALE GENOMIC DNA]</scope>
    <source>
        <strain evidence="2 3">A51</strain>
    </source>
</reference>
<protein>
    <submittedName>
        <fullName evidence="2">Uncharacterized protein</fullName>
    </submittedName>
</protein>
<evidence type="ECO:0000313" key="3">
    <source>
        <dbReference type="Proteomes" id="UP000044806"/>
    </source>
</evidence>
<gene>
    <name evidence="2" type="ORF">ERS013165_00082</name>
</gene>
<dbReference type="Proteomes" id="UP000044806">
    <property type="component" value="Unassembled WGS sequence"/>
</dbReference>
<feature type="region of interest" description="Disordered" evidence="1">
    <location>
        <begin position="1"/>
        <end position="37"/>
    </location>
</feature>
<feature type="compositionally biased region" description="Polar residues" evidence="1">
    <location>
        <begin position="107"/>
        <end position="119"/>
    </location>
</feature>
<feature type="region of interest" description="Disordered" evidence="1">
    <location>
        <begin position="90"/>
        <end position="120"/>
    </location>
</feature>
<dbReference type="EMBL" id="CWOW01000001">
    <property type="protein sequence ID" value="CRZ76691.1"/>
    <property type="molecule type" value="Genomic_DNA"/>
</dbReference>
<evidence type="ECO:0000256" key="1">
    <source>
        <dbReference type="SAM" id="MobiDB-lite"/>
    </source>
</evidence>
<organism evidence="2 3">
    <name type="scientific">Vibrio cholerae</name>
    <dbReference type="NCBI Taxonomy" id="666"/>
    <lineage>
        <taxon>Bacteria</taxon>
        <taxon>Pseudomonadati</taxon>
        <taxon>Pseudomonadota</taxon>
        <taxon>Gammaproteobacteria</taxon>
        <taxon>Vibrionales</taxon>
        <taxon>Vibrionaceae</taxon>
        <taxon>Vibrio</taxon>
    </lineage>
</organism>
<sequence>MQSHAHRHLRTDDRKHNQPQRIKTNKQAFELDDPLIDPSGQYARDTSNRQIFRILYPAEWVVAQQNIAHCTTANRSSAGNQHDAKPVHFATAGTQGSGHGFRRDPNDIQNTQQHASPHSTAEDIYPSYLKLQRCWRRSLSLIAYLCS</sequence>
<accession>A0A655ZNB4</accession>
<dbReference type="AlphaFoldDB" id="A0A655ZNB4"/>
<evidence type="ECO:0000313" key="2">
    <source>
        <dbReference type="EMBL" id="CRZ76691.1"/>
    </source>
</evidence>
<name>A0A655ZNB4_VIBCL</name>
<proteinExistence type="predicted"/>